<dbReference type="InterPro" id="IPR038322">
    <property type="entry name" value="Pex19_C_sf"/>
</dbReference>
<dbReference type="InterPro" id="IPR006708">
    <property type="entry name" value="Pex19"/>
</dbReference>
<keyword evidence="3" id="KW-1185">Reference proteome</keyword>
<protein>
    <submittedName>
        <fullName evidence="2">Pex19 protein</fullName>
    </submittedName>
</protein>
<dbReference type="AlphaFoldDB" id="A0AAV5QKY9"/>
<comment type="caution">
    <text evidence="2">The sequence shown here is derived from an EMBL/GenBank/DDBJ whole genome shotgun (WGS) entry which is preliminary data.</text>
</comment>
<sequence length="317" mass="35511">MADNDDFDDLDDYLDDFADEILDKPYTVGVEHDGESAPAKNDADQEGNDELTEQQLEKEIETQMASLFGESYKDPQSKKHLDELMNQLASTFDLGGQQPADDKEESTKKEDIPKDFSSVISGTMSRLKDQDAKIDQSIKKEEADKQQPSLSNQEDLLAKLMKDMNLDETLGGLGFDPSEGISDEGGLEQLLNNMVVQLTSKELLYDPMSKLSIGLPKYIGENETNPKVSKDDMERYKSQLKHVEKILSIYDDPKFDDKNDEYQKLISDNLEQLHECGLPPPELMDDMPGASTGISPPMNFNPEDLENALPTDGCEQQ</sequence>
<feature type="compositionally biased region" description="Basic and acidic residues" evidence="1">
    <location>
        <begin position="126"/>
        <end position="145"/>
    </location>
</feature>
<gene>
    <name evidence="2" type="ORF">DASC09_026220</name>
</gene>
<organism evidence="2 3">
    <name type="scientific">Saccharomycopsis crataegensis</name>
    <dbReference type="NCBI Taxonomy" id="43959"/>
    <lineage>
        <taxon>Eukaryota</taxon>
        <taxon>Fungi</taxon>
        <taxon>Dikarya</taxon>
        <taxon>Ascomycota</taxon>
        <taxon>Saccharomycotina</taxon>
        <taxon>Saccharomycetes</taxon>
        <taxon>Saccharomycopsidaceae</taxon>
        <taxon>Saccharomycopsis</taxon>
    </lineage>
</organism>
<evidence type="ECO:0000313" key="2">
    <source>
        <dbReference type="EMBL" id="GMM35297.1"/>
    </source>
</evidence>
<feature type="compositionally biased region" description="Basic and acidic residues" evidence="1">
    <location>
        <begin position="71"/>
        <end position="83"/>
    </location>
</feature>
<reference evidence="2 3" key="1">
    <citation type="journal article" date="2023" name="Elife">
        <title>Identification of key yeast species and microbe-microbe interactions impacting larval growth of Drosophila in the wild.</title>
        <authorList>
            <person name="Mure A."/>
            <person name="Sugiura Y."/>
            <person name="Maeda R."/>
            <person name="Honda K."/>
            <person name="Sakurai N."/>
            <person name="Takahashi Y."/>
            <person name="Watada M."/>
            <person name="Katoh T."/>
            <person name="Gotoh A."/>
            <person name="Gotoh Y."/>
            <person name="Taniguchi I."/>
            <person name="Nakamura K."/>
            <person name="Hayashi T."/>
            <person name="Katayama T."/>
            <person name="Uemura T."/>
            <person name="Hattori Y."/>
        </authorList>
    </citation>
    <scope>NUCLEOTIDE SEQUENCE [LARGE SCALE GENOMIC DNA]</scope>
    <source>
        <strain evidence="2 3">SC-9</strain>
    </source>
</reference>
<dbReference type="GO" id="GO:0033328">
    <property type="term" value="F:peroxisome membrane targeting sequence binding"/>
    <property type="evidence" value="ECO:0007669"/>
    <property type="project" value="TreeGrafter"/>
</dbReference>
<dbReference type="Pfam" id="PF04614">
    <property type="entry name" value="Pex19"/>
    <property type="match status" value="1"/>
</dbReference>
<evidence type="ECO:0000256" key="1">
    <source>
        <dbReference type="SAM" id="MobiDB-lite"/>
    </source>
</evidence>
<feature type="region of interest" description="Disordered" evidence="1">
    <location>
        <begin position="274"/>
        <end position="317"/>
    </location>
</feature>
<dbReference type="GO" id="GO:0045046">
    <property type="term" value="P:protein import into peroxisome membrane"/>
    <property type="evidence" value="ECO:0007669"/>
    <property type="project" value="TreeGrafter"/>
</dbReference>
<dbReference type="EMBL" id="BTFZ01000006">
    <property type="protein sequence ID" value="GMM35297.1"/>
    <property type="molecule type" value="Genomic_DNA"/>
</dbReference>
<feature type="region of interest" description="Disordered" evidence="1">
    <location>
        <begin position="63"/>
        <end position="151"/>
    </location>
</feature>
<dbReference type="PANTHER" id="PTHR12774">
    <property type="entry name" value="PEROXISOMAL BIOGENESIS FACTOR 19"/>
    <property type="match status" value="1"/>
</dbReference>
<feature type="region of interest" description="Disordered" evidence="1">
    <location>
        <begin position="26"/>
        <end position="51"/>
    </location>
</feature>
<feature type="compositionally biased region" description="Basic and acidic residues" evidence="1">
    <location>
        <begin position="105"/>
        <end position="114"/>
    </location>
</feature>
<dbReference type="Gene3D" id="1.20.120.900">
    <property type="entry name" value="Pex19, mPTS binding domain"/>
    <property type="match status" value="1"/>
</dbReference>
<dbReference type="PANTHER" id="PTHR12774:SF2">
    <property type="entry name" value="PEROXISOMAL BIOGENESIS FACTOR 19"/>
    <property type="match status" value="1"/>
</dbReference>
<evidence type="ECO:0000313" key="3">
    <source>
        <dbReference type="Proteomes" id="UP001360560"/>
    </source>
</evidence>
<proteinExistence type="predicted"/>
<name>A0AAV5QKY9_9ASCO</name>
<accession>A0AAV5QKY9</accession>
<dbReference type="GO" id="GO:0005778">
    <property type="term" value="C:peroxisomal membrane"/>
    <property type="evidence" value="ECO:0007669"/>
    <property type="project" value="TreeGrafter"/>
</dbReference>
<dbReference type="GeneID" id="90073276"/>
<dbReference type="Proteomes" id="UP001360560">
    <property type="component" value="Unassembled WGS sequence"/>
</dbReference>
<dbReference type="RefSeq" id="XP_064852297.1">
    <property type="nucleotide sequence ID" value="XM_064996225.1"/>
</dbReference>